<dbReference type="SUPFAM" id="SSF47473">
    <property type="entry name" value="EF-hand"/>
    <property type="match status" value="1"/>
</dbReference>
<feature type="compositionally biased region" description="Basic and acidic residues" evidence="1">
    <location>
        <begin position="404"/>
        <end position="418"/>
    </location>
</feature>
<name>A0A6T8P845_HEMAN</name>
<gene>
    <name evidence="3" type="ORF">HAND00432_LOCUS4272</name>
    <name evidence="2" type="ORF">HAND1043_LOCUS22727</name>
</gene>
<dbReference type="InterPro" id="IPR011992">
    <property type="entry name" value="EF-hand-dom_pair"/>
</dbReference>
<evidence type="ECO:0000256" key="1">
    <source>
        <dbReference type="SAM" id="MobiDB-lite"/>
    </source>
</evidence>
<protein>
    <recommendedName>
        <fullName evidence="4">EF-hand domain-containing protein</fullName>
    </recommendedName>
</protein>
<dbReference type="EMBL" id="HBFK01037539">
    <property type="protein sequence ID" value="CAD8756218.1"/>
    <property type="molecule type" value="Transcribed_RNA"/>
</dbReference>
<proteinExistence type="predicted"/>
<evidence type="ECO:0000313" key="3">
    <source>
        <dbReference type="EMBL" id="CAD8949753.1"/>
    </source>
</evidence>
<sequence length="489" mass="54052">MSVKADSVMSAVKPHVEASMLPATLLHKVQMHWGKVTKFMAALERDRGNNGQMTRDDFAKMCDKIACDLTERETDRVMAAFKEGVDNTMDGHYFVEAMDKILHPPEYSDGLSLNFTPNFRPKRVEGRAKNFAALRSDWNNAYHQSLDLNGTGKPVLENIIQGIYYQERSNPYVRPNSVAGPPYVPKGTMMDAKKPGQALVKSLIQGDFYKNHARPKTSYGDHRDKIDFIAHNRKMTREYSRLIAGTRPHTAMSRSAAIQRERDNLQGSLSTGPYQTISAMSMTREPIRTPRNAMELQELWGRPLEPTFIATTLAWLSKATDLEKKQFKQAVCYPTAISAKAGTSGAHPYQTRTRSTTPFMGGTKGSRVPTSRPQSATGVRPYASDHHEQPPRPVESPAPASVQMRERPPSRTGIDRSALEAATAFARTRPRSAMSNSGRPSSAMAGRAPPQWRAPSRSQSRQDTAGHGGMGQVIQKATIGATWAAPLAS</sequence>
<reference evidence="2" key="1">
    <citation type="submission" date="2021-01" db="EMBL/GenBank/DDBJ databases">
        <authorList>
            <person name="Corre E."/>
            <person name="Pelletier E."/>
            <person name="Niang G."/>
            <person name="Scheremetjew M."/>
            <person name="Finn R."/>
            <person name="Kale V."/>
            <person name="Holt S."/>
            <person name="Cochrane G."/>
            <person name="Meng A."/>
            <person name="Brown T."/>
            <person name="Cohen L."/>
        </authorList>
    </citation>
    <scope>NUCLEOTIDE SEQUENCE</scope>
    <source>
        <strain evidence="2">CCMP441</strain>
        <strain evidence="3">CCMP644</strain>
    </source>
</reference>
<organism evidence="2">
    <name type="scientific">Hemiselmis andersenii</name>
    <name type="common">Cryptophyte alga</name>
    <dbReference type="NCBI Taxonomy" id="464988"/>
    <lineage>
        <taxon>Eukaryota</taxon>
        <taxon>Cryptophyceae</taxon>
        <taxon>Cryptomonadales</taxon>
        <taxon>Hemiselmidaceae</taxon>
        <taxon>Hemiselmis</taxon>
    </lineage>
</organism>
<feature type="region of interest" description="Disordered" evidence="1">
    <location>
        <begin position="341"/>
        <end position="473"/>
    </location>
</feature>
<dbReference type="AlphaFoldDB" id="A0A6T8P845"/>
<dbReference type="Gene3D" id="1.10.238.10">
    <property type="entry name" value="EF-hand"/>
    <property type="match status" value="1"/>
</dbReference>
<accession>A0A6T8P845</accession>
<feature type="compositionally biased region" description="Polar residues" evidence="1">
    <location>
        <begin position="368"/>
        <end position="377"/>
    </location>
</feature>
<dbReference type="EMBL" id="HBFX01007043">
    <property type="protein sequence ID" value="CAD8949753.1"/>
    <property type="molecule type" value="Transcribed_RNA"/>
</dbReference>
<evidence type="ECO:0008006" key="4">
    <source>
        <dbReference type="Google" id="ProtNLM"/>
    </source>
</evidence>
<evidence type="ECO:0000313" key="2">
    <source>
        <dbReference type="EMBL" id="CAD8756218.1"/>
    </source>
</evidence>